<evidence type="ECO:0000256" key="1">
    <source>
        <dbReference type="SAM" id="MobiDB-lite"/>
    </source>
</evidence>
<evidence type="ECO:0000259" key="3">
    <source>
        <dbReference type="Pfam" id="PF13699"/>
    </source>
</evidence>
<dbReference type="InterPro" id="IPR020471">
    <property type="entry name" value="AKR"/>
</dbReference>
<protein>
    <submittedName>
        <fullName evidence="4">Aldo/keto reductase</fullName>
    </submittedName>
</protein>
<feature type="region of interest" description="Disordered" evidence="1">
    <location>
        <begin position="53"/>
        <end position="89"/>
    </location>
</feature>
<feature type="domain" description="eCIS core" evidence="3">
    <location>
        <begin position="92"/>
        <end position="163"/>
    </location>
</feature>
<keyword evidence="5" id="KW-1185">Reference proteome</keyword>
<dbReference type="PRINTS" id="PR00069">
    <property type="entry name" value="ALDKETRDTASE"/>
</dbReference>
<proteinExistence type="predicted"/>
<reference evidence="4 5" key="1">
    <citation type="submission" date="2023-05" db="EMBL/GenBank/DDBJ databases">
        <title>Streptantibioticus silvisoli sp. nov., acidotolerant actinomycetes 1 from pine litter.</title>
        <authorList>
            <person name="Swiecimska M."/>
            <person name="Golinska P."/>
            <person name="Sangal V."/>
            <person name="Wachnowicz B."/>
            <person name="Goodfellow M."/>
        </authorList>
    </citation>
    <scope>NUCLEOTIDE SEQUENCE [LARGE SCALE GENOMIC DNA]</scope>
    <source>
        <strain evidence="4 5">SL54</strain>
    </source>
</reference>
<comment type="caution">
    <text evidence="4">The sequence shown here is derived from an EMBL/GenBank/DDBJ whole genome shotgun (WGS) entry which is preliminary data.</text>
</comment>
<feature type="compositionally biased region" description="Basic and acidic residues" evidence="1">
    <location>
        <begin position="178"/>
        <end position="189"/>
    </location>
</feature>
<name>A0ABT6W6Q2_9ACTN</name>
<dbReference type="InterPro" id="IPR025295">
    <property type="entry name" value="eCIS_core_dom"/>
</dbReference>
<organism evidence="4 5">
    <name type="scientific">Streptantibioticus silvisoli</name>
    <dbReference type="NCBI Taxonomy" id="2705255"/>
    <lineage>
        <taxon>Bacteria</taxon>
        <taxon>Bacillati</taxon>
        <taxon>Actinomycetota</taxon>
        <taxon>Actinomycetes</taxon>
        <taxon>Kitasatosporales</taxon>
        <taxon>Streptomycetaceae</taxon>
        <taxon>Streptantibioticus</taxon>
    </lineage>
</organism>
<feature type="region of interest" description="Disordered" evidence="1">
    <location>
        <begin position="158"/>
        <end position="224"/>
    </location>
</feature>
<dbReference type="EMBL" id="JAAGKO020000052">
    <property type="protein sequence ID" value="MDI5966431.1"/>
    <property type="molecule type" value="Genomic_DNA"/>
</dbReference>
<evidence type="ECO:0000313" key="4">
    <source>
        <dbReference type="EMBL" id="MDI5966431.1"/>
    </source>
</evidence>
<feature type="domain" description="NADP-dependent oxidoreductase" evidence="2">
    <location>
        <begin position="250"/>
        <end position="390"/>
    </location>
</feature>
<feature type="compositionally biased region" description="Low complexity" evidence="1">
    <location>
        <begin position="200"/>
        <end position="222"/>
    </location>
</feature>
<dbReference type="Gene3D" id="3.20.20.100">
    <property type="entry name" value="NADP-dependent oxidoreductase domain"/>
    <property type="match status" value="1"/>
</dbReference>
<dbReference type="InterPro" id="IPR036812">
    <property type="entry name" value="NAD(P)_OxRdtase_dom_sf"/>
</dbReference>
<evidence type="ECO:0000259" key="2">
    <source>
        <dbReference type="Pfam" id="PF00248"/>
    </source>
</evidence>
<dbReference type="Proteomes" id="UP001156398">
    <property type="component" value="Unassembled WGS sequence"/>
</dbReference>
<feature type="compositionally biased region" description="Polar residues" evidence="1">
    <location>
        <begin position="71"/>
        <end position="80"/>
    </location>
</feature>
<sequence length="613" mass="66032">MRAHDNATTPDAKSLQGAPRVSRPPMTSARLGPGPLSPLTLLALQRAVGNRAVSRMVEESRHQHGAGCGHQQDTPAVQRSSVHDVLRGSGQPMAAPLQQEMEGRLGADFSDVRLHTGTTAQRSAAEIGARAYTSGNHVVIGDDGGDRHTLAHELTHVIQQRQGPVAGTDNGSGLRVSDPSDRFEREAEANARQALSGPVPAQRATGPTTAGPTAAAPSAQKAEPVVARMMAEEPAPDKPWPVFGVDGRSREQLNAAVSEGYRRFDTAESYNNIHDVAEALRGRPRNSYELLYKFDVKAGESPAQLTDRLRKVAALFNGSLDSLVIHNLDVNKELLTDAWQVLGSLKRDGVAHQIGLGNVGEAHVGLLAELGGVDVVENSVESVLLREKIKDAISESGAHLYYYDVIRTAKQMNLDPELAADMNALIFMMTSASPHTSMITSSGSAETRTANLTNFRGPEHPDFDGDEQTEGIDKVIAWQKQQSSGQTNDAAFTLAPGLRDWLVHLSDHSADLRGQVAAAQQAGQSVTQAFITEWLVSQEHLTAADLESVKVPSRVRLKPRYIGMALPEVLGALLGAKNCDWKWSLELVQLMATDIDYWNAVLQHGVDQIVQSA</sequence>
<evidence type="ECO:0000313" key="5">
    <source>
        <dbReference type="Proteomes" id="UP001156398"/>
    </source>
</evidence>
<dbReference type="Pfam" id="PF13699">
    <property type="entry name" value="eCIS_core"/>
    <property type="match status" value="1"/>
</dbReference>
<dbReference type="Pfam" id="PF00248">
    <property type="entry name" value="Aldo_ket_red"/>
    <property type="match status" value="1"/>
</dbReference>
<feature type="region of interest" description="Disordered" evidence="1">
    <location>
        <begin position="1"/>
        <end position="35"/>
    </location>
</feature>
<accession>A0ABT6W6Q2</accession>
<gene>
    <name evidence="4" type="ORF">POF43_027520</name>
</gene>
<feature type="compositionally biased region" description="Polar residues" evidence="1">
    <location>
        <begin position="1"/>
        <end position="11"/>
    </location>
</feature>
<dbReference type="SUPFAM" id="SSF51430">
    <property type="entry name" value="NAD(P)-linked oxidoreductase"/>
    <property type="match status" value="1"/>
</dbReference>
<dbReference type="InterPro" id="IPR023210">
    <property type="entry name" value="NADP_OxRdtase_dom"/>
</dbReference>